<dbReference type="PANTHER" id="PTHR22946">
    <property type="entry name" value="DIENELACTONE HYDROLASE DOMAIN-CONTAINING PROTEIN-RELATED"/>
    <property type="match status" value="1"/>
</dbReference>
<dbReference type="PANTHER" id="PTHR22946:SF0">
    <property type="entry name" value="DIENELACTONE HYDROLASE DOMAIN-CONTAINING PROTEIN"/>
    <property type="match status" value="1"/>
</dbReference>
<proteinExistence type="predicted"/>
<evidence type="ECO:0000313" key="3">
    <source>
        <dbReference type="Proteomes" id="UP000245712"/>
    </source>
</evidence>
<feature type="domain" description="Dienelactone hydrolase" evidence="1">
    <location>
        <begin position="32"/>
        <end position="243"/>
    </location>
</feature>
<dbReference type="RefSeq" id="WP_165841849.1">
    <property type="nucleotide sequence ID" value="NZ_QEOB01000004.1"/>
</dbReference>
<reference evidence="2 3" key="1">
    <citation type="submission" date="2018-05" db="EMBL/GenBank/DDBJ databases">
        <title>Genomic Encyclopedia of Type Strains, Phase IV (KMG-V): Genome sequencing to study the core and pangenomes of soil and plant-associated prokaryotes.</title>
        <authorList>
            <person name="Whitman W."/>
        </authorList>
    </citation>
    <scope>NUCLEOTIDE SEQUENCE [LARGE SCALE GENOMIC DNA]</scope>
    <source>
        <strain evidence="2 3">SCZa-39</strain>
    </source>
</reference>
<sequence length="246" mass="26016">MTQEFAKDIEYSHDGARLVGHLCLPRNAQTGSAVPGVVLVHDAFGVGEFMKQTAARVAALGYAVLAADVWGEGAQLRDESQIGPTIGRFASDRKTWMGRIEAGRQALAAQPGVDGARVAIMGYCFGGASALEYLRTVGSVRGAVSLHGGLDLVGPDWSVAAAGGKALILTGAEDPMAAAPKLLELQQAMSAAGVDWEANVYSHTKHGFTRPDSDRANKPQVIAYREQSDRRAWAALVRFLDEVLAA</sequence>
<keyword evidence="3" id="KW-1185">Reference proteome</keyword>
<dbReference type="InterPro" id="IPR002925">
    <property type="entry name" value="Dienelactn_hydro"/>
</dbReference>
<dbReference type="GO" id="GO:0016787">
    <property type="term" value="F:hydrolase activity"/>
    <property type="evidence" value="ECO:0007669"/>
    <property type="project" value="UniProtKB-KW"/>
</dbReference>
<evidence type="ECO:0000259" key="1">
    <source>
        <dbReference type="Pfam" id="PF01738"/>
    </source>
</evidence>
<comment type="caution">
    <text evidence="2">The sequence shown here is derived from an EMBL/GenBank/DDBJ whole genome shotgun (WGS) entry which is preliminary data.</text>
</comment>
<protein>
    <submittedName>
        <fullName evidence="2">Dienelactone hydrolase</fullName>
    </submittedName>
</protein>
<organism evidence="2 3">
    <name type="scientific">Paraburkholderia unamae</name>
    <dbReference type="NCBI Taxonomy" id="219649"/>
    <lineage>
        <taxon>Bacteria</taxon>
        <taxon>Pseudomonadati</taxon>
        <taxon>Pseudomonadota</taxon>
        <taxon>Betaproteobacteria</taxon>
        <taxon>Burkholderiales</taxon>
        <taxon>Burkholderiaceae</taxon>
        <taxon>Paraburkholderia</taxon>
    </lineage>
</organism>
<dbReference type="Gene3D" id="3.40.50.1820">
    <property type="entry name" value="alpha/beta hydrolase"/>
    <property type="match status" value="1"/>
</dbReference>
<accession>A0ABX5KRS6</accession>
<dbReference type="EMBL" id="QEOB01000004">
    <property type="protein sequence ID" value="PVX84777.1"/>
    <property type="molecule type" value="Genomic_DNA"/>
</dbReference>
<evidence type="ECO:0000313" key="2">
    <source>
        <dbReference type="EMBL" id="PVX84777.1"/>
    </source>
</evidence>
<dbReference type="Pfam" id="PF01738">
    <property type="entry name" value="DLH"/>
    <property type="match status" value="1"/>
</dbReference>
<gene>
    <name evidence="2" type="ORF">C7402_10420</name>
</gene>
<dbReference type="SUPFAM" id="SSF53474">
    <property type="entry name" value="alpha/beta-Hydrolases"/>
    <property type="match status" value="1"/>
</dbReference>
<dbReference type="InterPro" id="IPR029058">
    <property type="entry name" value="AB_hydrolase_fold"/>
</dbReference>
<name>A0ABX5KRS6_9BURK</name>
<dbReference type="Proteomes" id="UP000245712">
    <property type="component" value="Unassembled WGS sequence"/>
</dbReference>
<keyword evidence="2" id="KW-0378">Hydrolase</keyword>
<dbReference type="InterPro" id="IPR050261">
    <property type="entry name" value="FrsA_esterase"/>
</dbReference>